<evidence type="ECO:0000256" key="1">
    <source>
        <dbReference type="SAM" id="Coils"/>
    </source>
</evidence>
<name>A0ABY7AQ08_9ALTE</name>
<sequence>MTWLTGVVIFLVGGLAGFAAGRIIPALTGKQQELEAELDKHMKSQESFKNEVNNYLTSVNDAMQNIAQQAQTAASDSQKQLTALTEKQDNKEYIPFFSPEISELLNQTASKKSSEKADLESPTKAIPLDYSENKMGWFEAENKQ</sequence>
<keyword evidence="3" id="KW-1185">Reference proteome</keyword>
<feature type="coiled-coil region" evidence="1">
    <location>
        <begin position="31"/>
        <end position="87"/>
    </location>
</feature>
<dbReference type="Pfam" id="PF06295">
    <property type="entry name" value="ZapG-like"/>
    <property type="match status" value="1"/>
</dbReference>
<dbReference type="InterPro" id="IPR009386">
    <property type="entry name" value="ZapG-like"/>
</dbReference>
<protein>
    <submittedName>
        <fullName evidence="2">YhcB family protein</fullName>
    </submittedName>
</protein>
<organism evidence="2 3">
    <name type="scientific">Catenovulum adriaticum</name>
    <dbReference type="NCBI Taxonomy" id="2984846"/>
    <lineage>
        <taxon>Bacteria</taxon>
        <taxon>Pseudomonadati</taxon>
        <taxon>Pseudomonadota</taxon>
        <taxon>Gammaproteobacteria</taxon>
        <taxon>Alteromonadales</taxon>
        <taxon>Alteromonadaceae</taxon>
        <taxon>Catenovulum</taxon>
    </lineage>
</organism>
<evidence type="ECO:0000313" key="2">
    <source>
        <dbReference type="EMBL" id="WAJ70540.1"/>
    </source>
</evidence>
<dbReference type="Proteomes" id="UP001163726">
    <property type="component" value="Chromosome"/>
</dbReference>
<keyword evidence="1" id="KW-0175">Coiled coil</keyword>
<reference evidence="2" key="1">
    <citation type="submission" date="2022-10" db="EMBL/GenBank/DDBJ databases">
        <title>Catenovulum adriacola sp. nov. isolated in the Harbour of Susak.</title>
        <authorList>
            <person name="Schoch T."/>
            <person name="Reich S.J."/>
            <person name="Stoeferle S."/>
            <person name="Flaiz M."/>
            <person name="Kazda M."/>
            <person name="Riedel C.U."/>
            <person name="Duerre P."/>
        </authorList>
    </citation>
    <scope>NUCLEOTIDE SEQUENCE</scope>
    <source>
        <strain evidence="2">TS8</strain>
    </source>
</reference>
<evidence type="ECO:0000313" key="3">
    <source>
        <dbReference type="Proteomes" id="UP001163726"/>
    </source>
</evidence>
<dbReference type="EMBL" id="CP109965">
    <property type="protein sequence ID" value="WAJ70540.1"/>
    <property type="molecule type" value="Genomic_DNA"/>
</dbReference>
<gene>
    <name evidence="2" type="ORF">OLW01_01600</name>
</gene>
<accession>A0ABY7AQ08</accession>
<dbReference type="RefSeq" id="WP_268074890.1">
    <property type="nucleotide sequence ID" value="NZ_CP109965.1"/>
</dbReference>
<proteinExistence type="predicted"/>